<dbReference type="EMBL" id="JAAYEE010000306">
    <property type="protein sequence ID" value="NLW36841.1"/>
    <property type="molecule type" value="Genomic_DNA"/>
</dbReference>
<proteinExistence type="predicted"/>
<organism evidence="1 2">
    <name type="scientific">Syntrophorhabdus aromaticivorans</name>
    <dbReference type="NCBI Taxonomy" id="328301"/>
    <lineage>
        <taxon>Bacteria</taxon>
        <taxon>Pseudomonadati</taxon>
        <taxon>Thermodesulfobacteriota</taxon>
        <taxon>Syntrophorhabdia</taxon>
        <taxon>Syntrophorhabdales</taxon>
        <taxon>Syntrophorhabdaceae</taxon>
        <taxon>Syntrophorhabdus</taxon>
    </lineage>
</organism>
<accession>A0A351U5X1</accession>
<gene>
    <name evidence="1" type="ORF">GXY80_15395</name>
</gene>
<reference evidence="1" key="1">
    <citation type="journal article" date="2020" name="Biotechnol. Biofuels">
        <title>New insights from the biogas microbiome by comprehensive genome-resolved metagenomics of nearly 1600 species originating from multiple anaerobic digesters.</title>
        <authorList>
            <person name="Campanaro S."/>
            <person name="Treu L."/>
            <person name="Rodriguez-R L.M."/>
            <person name="Kovalovszki A."/>
            <person name="Ziels R.M."/>
            <person name="Maus I."/>
            <person name="Zhu X."/>
            <person name="Kougias P.G."/>
            <person name="Basile A."/>
            <person name="Luo G."/>
            <person name="Schluter A."/>
            <person name="Konstantinidis K.T."/>
            <person name="Angelidaki I."/>
        </authorList>
    </citation>
    <scope>NUCLEOTIDE SEQUENCE</scope>
    <source>
        <strain evidence="1">AS06rmzACSIP_7</strain>
    </source>
</reference>
<comment type="caution">
    <text evidence="1">The sequence shown here is derived from an EMBL/GenBank/DDBJ whole genome shotgun (WGS) entry which is preliminary data.</text>
</comment>
<dbReference type="AlphaFoldDB" id="A0A351U5X1"/>
<reference evidence="1" key="2">
    <citation type="submission" date="2020-01" db="EMBL/GenBank/DDBJ databases">
        <authorList>
            <person name="Campanaro S."/>
        </authorList>
    </citation>
    <scope>NUCLEOTIDE SEQUENCE</scope>
    <source>
        <strain evidence="1">AS06rmzACSIP_7</strain>
    </source>
</reference>
<sequence length="69" mass="8660">MRVKMTRADREKLDYIRGHMCREDYLRLLIETRYNEARKEWRERMKLYREIQHVKHVLEVAARRKGAEQ</sequence>
<evidence type="ECO:0000313" key="2">
    <source>
        <dbReference type="Proteomes" id="UP000777265"/>
    </source>
</evidence>
<protein>
    <submittedName>
        <fullName evidence="1">Uncharacterized protein</fullName>
    </submittedName>
</protein>
<evidence type="ECO:0000313" key="1">
    <source>
        <dbReference type="EMBL" id="NLW36841.1"/>
    </source>
</evidence>
<name>A0A351U5X1_9BACT</name>
<dbReference type="Proteomes" id="UP000777265">
    <property type="component" value="Unassembled WGS sequence"/>
</dbReference>